<gene>
    <name evidence="9" type="ORF">CKAH01_11645</name>
</gene>
<dbReference type="FunFam" id="1.20.1250.20:FF:000018">
    <property type="entry name" value="MFS transporter permease"/>
    <property type="match status" value="1"/>
</dbReference>
<sequence length="500" mass="55645">MPLEGESNMKSANQQDIIEHNAYSSAFQIDRVEEAKVVKKIDLAITPILFVVYLSCFIDRSNIGNVKVAGLLDDIGATEQQFSTAVSLFFVTYVPVEVPAVILVKRFEPRFVLTILCIIWSVTTIANGLIKNIGGLYACRLVLGACEGGLFPSLNMYLTMVYKRDELARRTSYLVSCTALSGAFGGLLAYGLLQMDGVGGYAGWRWVYIVEGAFSILCAFAVWFGLPSDIRKAYFLNENERQLMEVRHQQRLDYMGSEEFDWQEIKLAFLDAKTWLSAWTQFCQNILTNGFGTFLPSILRAMGHGTLAANYLTIPVYCLGALAFFTFAFLSDKYGKCGIVSNVARINLNSDADQWIQFLFGTNILGAIGYAILIGVSNNAVKYFACFVCTIAVYNGTGLNLAWLNVNMAPQYRRATAIGIQQTIGNSAGAVAGQIYRSSPYLLGNSFSLGAIFVANCLVTIHWFYLRKLEREKKAILSGEMEDHRAKRTGDRDPNFRYRL</sequence>
<protein>
    <submittedName>
        <fullName evidence="9">Major facilitator superfamily transporter</fullName>
    </submittedName>
</protein>
<evidence type="ECO:0000256" key="7">
    <source>
        <dbReference type="SAM" id="Phobius"/>
    </source>
</evidence>
<evidence type="ECO:0000313" key="10">
    <source>
        <dbReference type="Proteomes" id="UP001281614"/>
    </source>
</evidence>
<feature type="domain" description="Major facilitator superfamily (MFS) profile" evidence="8">
    <location>
        <begin position="45"/>
        <end position="474"/>
    </location>
</feature>
<keyword evidence="3 7" id="KW-0812">Transmembrane</keyword>
<dbReference type="AlphaFoldDB" id="A0AAD9YT95"/>
<dbReference type="PANTHER" id="PTHR43791:SF24">
    <property type="entry name" value="NICOTINIC ACID PLASMA MEMBRANE TRANSPORTER"/>
    <property type="match status" value="1"/>
</dbReference>
<feature type="region of interest" description="Disordered" evidence="6">
    <location>
        <begin position="481"/>
        <end position="500"/>
    </location>
</feature>
<evidence type="ECO:0000256" key="3">
    <source>
        <dbReference type="ARBA" id="ARBA00022692"/>
    </source>
</evidence>
<dbReference type="InterPro" id="IPR011701">
    <property type="entry name" value="MFS"/>
</dbReference>
<dbReference type="PROSITE" id="PS50850">
    <property type="entry name" value="MFS"/>
    <property type="match status" value="1"/>
</dbReference>
<feature type="transmembrane region" description="Helical" evidence="7">
    <location>
        <begin position="383"/>
        <end position="404"/>
    </location>
</feature>
<feature type="transmembrane region" description="Helical" evidence="7">
    <location>
        <begin position="173"/>
        <end position="193"/>
    </location>
</feature>
<dbReference type="GO" id="GO:0016020">
    <property type="term" value="C:membrane"/>
    <property type="evidence" value="ECO:0007669"/>
    <property type="project" value="UniProtKB-SubCell"/>
</dbReference>
<dbReference type="GO" id="GO:0022857">
    <property type="term" value="F:transmembrane transporter activity"/>
    <property type="evidence" value="ECO:0007669"/>
    <property type="project" value="InterPro"/>
</dbReference>
<evidence type="ECO:0000256" key="4">
    <source>
        <dbReference type="ARBA" id="ARBA00022989"/>
    </source>
</evidence>
<organism evidence="9 10">
    <name type="scientific">Colletotrichum kahawae</name>
    <name type="common">Coffee berry disease fungus</name>
    <dbReference type="NCBI Taxonomy" id="34407"/>
    <lineage>
        <taxon>Eukaryota</taxon>
        <taxon>Fungi</taxon>
        <taxon>Dikarya</taxon>
        <taxon>Ascomycota</taxon>
        <taxon>Pezizomycotina</taxon>
        <taxon>Sordariomycetes</taxon>
        <taxon>Hypocreomycetidae</taxon>
        <taxon>Glomerellales</taxon>
        <taxon>Glomerellaceae</taxon>
        <taxon>Colletotrichum</taxon>
        <taxon>Colletotrichum gloeosporioides species complex</taxon>
    </lineage>
</organism>
<dbReference type="Proteomes" id="UP001281614">
    <property type="component" value="Unassembled WGS sequence"/>
</dbReference>
<feature type="transmembrane region" description="Helical" evidence="7">
    <location>
        <begin position="447"/>
        <end position="466"/>
    </location>
</feature>
<feature type="transmembrane region" description="Helical" evidence="7">
    <location>
        <begin position="308"/>
        <end position="330"/>
    </location>
</feature>
<feature type="transmembrane region" description="Helical" evidence="7">
    <location>
        <begin position="111"/>
        <end position="130"/>
    </location>
</feature>
<evidence type="ECO:0000256" key="1">
    <source>
        <dbReference type="ARBA" id="ARBA00004141"/>
    </source>
</evidence>
<evidence type="ECO:0000256" key="6">
    <source>
        <dbReference type="SAM" id="MobiDB-lite"/>
    </source>
</evidence>
<accession>A0AAD9YT95</accession>
<comment type="caution">
    <text evidence="9">The sequence shown here is derived from an EMBL/GenBank/DDBJ whole genome shotgun (WGS) entry which is preliminary data.</text>
</comment>
<dbReference type="SUPFAM" id="SSF103473">
    <property type="entry name" value="MFS general substrate transporter"/>
    <property type="match status" value="1"/>
</dbReference>
<keyword evidence="2" id="KW-0813">Transport</keyword>
<feature type="transmembrane region" description="Helical" evidence="7">
    <location>
        <begin position="142"/>
        <end position="161"/>
    </location>
</feature>
<evidence type="ECO:0000256" key="2">
    <source>
        <dbReference type="ARBA" id="ARBA00022448"/>
    </source>
</evidence>
<keyword evidence="4 7" id="KW-1133">Transmembrane helix</keyword>
<evidence type="ECO:0000259" key="8">
    <source>
        <dbReference type="PROSITE" id="PS50850"/>
    </source>
</evidence>
<dbReference type="InterPro" id="IPR020846">
    <property type="entry name" value="MFS_dom"/>
</dbReference>
<keyword evidence="5 7" id="KW-0472">Membrane</keyword>
<keyword evidence="10" id="KW-1185">Reference proteome</keyword>
<evidence type="ECO:0000256" key="5">
    <source>
        <dbReference type="ARBA" id="ARBA00023136"/>
    </source>
</evidence>
<dbReference type="PANTHER" id="PTHR43791">
    <property type="entry name" value="PERMEASE-RELATED"/>
    <property type="match status" value="1"/>
</dbReference>
<feature type="transmembrane region" description="Helical" evidence="7">
    <location>
        <begin position="82"/>
        <end position="104"/>
    </location>
</feature>
<name>A0AAD9YT95_COLKA</name>
<reference evidence="9" key="1">
    <citation type="submission" date="2023-02" db="EMBL/GenBank/DDBJ databases">
        <title>Colletotrichum kahawae CIFC_Que2 genome sequencing and assembly.</title>
        <authorList>
            <person name="Baroncelli R."/>
        </authorList>
    </citation>
    <scope>NUCLEOTIDE SEQUENCE</scope>
    <source>
        <strain evidence="9">CIFC_Que2</strain>
    </source>
</reference>
<dbReference type="Pfam" id="PF07690">
    <property type="entry name" value="MFS_1"/>
    <property type="match status" value="1"/>
</dbReference>
<dbReference type="EMBL" id="VYYT01000009">
    <property type="protein sequence ID" value="KAK2778719.1"/>
    <property type="molecule type" value="Genomic_DNA"/>
</dbReference>
<feature type="transmembrane region" description="Helical" evidence="7">
    <location>
        <begin position="205"/>
        <end position="226"/>
    </location>
</feature>
<comment type="subcellular location">
    <subcellularLocation>
        <location evidence="1">Membrane</location>
        <topology evidence="1">Multi-pass membrane protein</topology>
    </subcellularLocation>
</comment>
<feature type="transmembrane region" description="Helical" evidence="7">
    <location>
        <begin position="355"/>
        <end position="376"/>
    </location>
</feature>
<dbReference type="InterPro" id="IPR036259">
    <property type="entry name" value="MFS_trans_sf"/>
</dbReference>
<proteinExistence type="predicted"/>
<dbReference type="Gene3D" id="1.20.1250.20">
    <property type="entry name" value="MFS general substrate transporter like domains"/>
    <property type="match status" value="2"/>
</dbReference>
<evidence type="ECO:0000313" key="9">
    <source>
        <dbReference type="EMBL" id="KAK2778719.1"/>
    </source>
</evidence>